<gene>
    <name evidence="1" type="ORF">DDE83_008110</name>
</gene>
<evidence type="ECO:0000313" key="2">
    <source>
        <dbReference type="Proteomes" id="UP000249619"/>
    </source>
</evidence>
<sequence>MTKQPSTRKSIEPSKDFFSTSSIMHLATLLFSALATLGFYANALPVEPKRDAAAKSEASPGPAPGFKPVIVWEHTTSDDDDGMVYQWRRNE</sequence>
<accession>A0A364MUK0</accession>
<keyword evidence="2" id="KW-1185">Reference proteome</keyword>
<proteinExistence type="predicted"/>
<protein>
    <submittedName>
        <fullName evidence="1">Uncharacterized protein</fullName>
    </submittedName>
</protein>
<dbReference type="AlphaFoldDB" id="A0A364MUK0"/>
<comment type="caution">
    <text evidence="1">The sequence shown here is derived from an EMBL/GenBank/DDBJ whole genome shotgun (WGS) entry which is preliminary data.</text>
</comment>
<organism evidence="1 2">
    <name type="scientific">Stemphylium lycopersici</name>
    <name type="common">Tomato gray leaf spot disease fungus</name>
    <name type="synonym">Thyrospora lycopersici</name>
    <dbReference type="NCBI Taxonomy" id="183478"/>
    <lineage>
        <taxon>Eukaryota</taxon>
        <taxon>Fungi</taxon>
        <taxon>Dikarya</taxon>
        <taxon>Ascomycota</taxon>
        <taxon>Pezizomycotina</taxon>
        <taxon>Dothideomycetes</taxon>
        <taxon>Pleosporomycetidae</taxon>
        <taxon>Pleosporales</taxon>
        <taxon>Pleosporineae</taxon>
        <taxon>Pleosporaceae</taxon>
        <taxon>Stemphylium</taxon>
    </lineage>
</organism>
<name>A0A364MUK0_STELY</name>
<dbReference type="Proteomes" id="UP000249619">
    <property type="component" value="Unassembled WGS sequence"/>
</dbReference>
<evidence type="ECO:0000313" key="1">
    <source>
        <dbReference type="EMBL" id="RAR03739.1"/>
    </source>
</evidence>
<dbReference type="EMBL" id="QGDH01000172">
    <property type="protein sequence ID" value="RAR03739.1"/>
    <property type="molecule type" value="Genomic_DNA"/>
</dbReference>
<reference evidence="2" key="1">
    <citation type="submission" date="2018-05" db="EMBL/GenBank/DDBJ databases">
        <title>Draft genome sequence of Stemphylium lycopersici strain CIDEFI 213.</title>
        <authorList>
            <person name="Medina R."/>
            <person name="Franco M.E.E."/>
            <person name="Lucentini C.G."/>
            <person name="Saparrat M.C.N."/>
            <person name="Balatti P.A."/>
        </authorList>
    </citation>
    <scope>NUCLEOTIDE SEQUENCE [LARGE SCALE GENOMIC DNA]</scope>
    <source>
        <strain evidence="2">CIDEFI 213</strain>
    </source>
</reference>